<dbReference type="PROSITE" id="PS51253">
    <property type="entry name" value="HTH_CENPB"/>
    <property type="match status" value="1"/>
</dbReference>
<protein>
    <recommendedName>
        <fullName evidence="10">HTH psq-type domain-containing protein</fullName>
    </recommendedName>
</protein>
<feature type="compositionally biased region" description="Basic residues" evidence="5">
    <location>
        <begin position="495"/>
        <end position="505"/>
    </location>
</feature>
<keyword evidence="2 4" id="KW-0238">DNA-binding</keyword>
<comment type="caution">
    <text evidence="8">The sequence shown here is derived from an EMBL/GenBank/DDBJ whole genome shotgun (WGS) entry which is preliminary data.</text>
</comment>
<dbReference type="GO" id="GO:0005634">
    <property type="term" value="C:nucleus"/>
    <property type="evidence" value="ECO:0007669"/>
    <property type="project" value="UniProtKB-SubCell"/>
</dbReference>
<evidence type="ECO:0000256" key="5">
    <source>
        <dbReference type="SAM" id="MobiDB-lite"/>
    </source>
</evidence>
<dbReference type="Pfam" id="PF03184">
    <property type="entry name" value="DDE_1"/>
    <property type="match status" value="1"/>
</dbReference>
<feature type="domain" description="HTH psq-type" evidence="6">
    <location>
        <begin position="1"/>
        <end position="52"/>
    </location>
</feature>
<evidence type="ECO:0000313" key="9">
    <source>
        <dbReference type="Proteomes" id="UP001152888"/>
    </source>
</evidence>
<dbReference type="InterPro" id="IPR009057">
    <property type="entry name" value="Homeodomain-like_sf"/>
</dbReference>
<dbReference type="SUPFAM" id="SSF46689">
    <property type="entry name" value="Homeodomain-like"/>
    <property type="match status" value="1"/>
</dbReference>
<organism evidence="8 9">
    <name type="scientific">Acanthoscelides obtectus</name>
    <name type="common">Bean weevil</name>
    <name type="synonym">Bruchus obtectus</name>
    <dbReference type="NCBI Taxonomy" id="200917"/>
    <lineage>
        <taxon>Eukaryota</taxon>
        <taxon>Metazoa</taxon>
        <taxon>Ecdysozoa</taxon>
        <taxon>Arthropoda</taxon>
        <taxon>Hexapoda</taxon>
        <taxon>Insecta</taxon>
        <taxon>Pterygota</taxon>
        <taxon>Neoptera</taxon>
        <taxon>Endopterygota</taxon>
        <taxon>Coleoptera</taxon>
        <taxon>Polyphaga</taxon>
        <taxon>Cucujiformia</taxon>
        <taxon>Chrysomeloidea</taxon>
        <taxon>Chrysomelidae</taxon>
        <taxon>Bruchinae</taxon>
        <taxon>Bruchini</taxon>
        <taxon>Acanthoscelides</taxon>
    </lineage>
</organism>
<evidence type="ECO:0000259" key="6">
    <source>
        <dbReference type="PROSITE" id="PS50960"/>
    </source>
</evidence>
<dbReference type="PANTHER" id="PTHR19303">
    <property type="entry name" value="TRANSPOSON"/>
    <property type="match status" value="1"/>
</dbReference>
<dbReference type="PANTHER" id="PTHR19303:SF74">
    <property type="entry name" value="POGO TRANSPOSABLE ELEMENT WITH KRAB DOMAIN"/>
    <property type="match status" value="1"/>
</dbReference>
<evidence type="ECO:0000256" key="4">
    <source>
        <dbReference type="PROSITE-ProRule" id="PRU00320"/>
    </source>
</evidence>
<dbReference type="PROSITE" id="PS50960">
    <property type="entry name" value="HTH_PSQ"/>
    <property type="match status" value="1"/>
</dbReference>
<proteinExistence type="predicted"/>
<reference evidence="8" key="1">
    <citation type="submission" date="2022-03" db="EMBL/GenBank/DDBJ databases">
        <authorList>
            <person name="Sayadi A."/>
        </authorList>
    </citation>
    <scope>NUCLEOTIDE SEQUENCE</scope>
</reference>
<dbReference type="EMBL" id="CAKOFQ010006720">
    <property type="protein sequence ID" value="CAH1964927.1"/>
    <property type="molecule type" value="Genomic_DNA"/>
</dbReference>
<dbReference type="AlphaFoldDB" id="A0A9P0K0L6"/>
<evidence type="ECO:0000259" key="7">
    <source>
        <dbReference type="PROSITE" id="PS51253"/>
    </source>
</evidence>
<keyword evidence="3 4" id="KW-0539">Nucleus</keyword>
<feature type="DNA-binding region" description="H-T-H motif" evidence="4">
    <location>
        <begin position="28"/>
        <end position="48"/>
    </location>
</feature>
<feature type="domain" description="HTH CENPB-type" evidence="7">
    <location>
        <begin position="58"/>
        <end position="135"/>
    </location>
</feature>
<dbReference type="Proteomes" id="UP001152888">
    <property type="component" value="Unassembled WGS sequence"/>
</dbReference>
<gene>
    <name evidence="8" type="ORF">ACAOBT_LOCUS6079</name>
</gene>
<evidence type="ECO:0000256" key="1">
    <source>
        <dbReference type="ARBA" id="ARBA00004123"/>
    </source>
</evidence>
<dbReference type="InterPro" id="IPR050863">
    <property type="entry name" value="CenT-Element_Derived"/>
</dbReference>
<dbReference type="InterPro" id="IPR004875">
    <property type="entry name" value="DDE_SF_endonuclease_dom"/>
</dbReference>
<dbReference type="OrthoDB" id="6258697at2759"/>
<name>A0A9P0K0L6_ACAOB</name>
<dbReference type="GO" id="GO:0003677">
    <property type="term" value="F:DNA binding"/>
    <property type="evidence" value="ECO:0007669"/>
    <property type="project" value="UniProtKB-UniRule"/>
</dbReference>
<dbReference type="Pfam" id="PF05225">
    <property type="entry name" value="HTH_psq"/>
    <property type="match status" value="1"/>
</dbReference>
<evidence type="ECO:0008006" key="10">
    <source>
        <dbReference type="Google" id="ProtNLM"/>
    </source>
</evidence>
<keyword evidence="9" id="KW-1185">Reference proteome</keyword>
<dbReference type="Gene3D" id="1.10.10.60">
    <property type="entry name" value="Homeodomain-like"/>
    <property type="match status" value="1"/>
</dbReference>
<feature type="region of interest" description="Disordered" evidence="5">
    <location>
        <begin position="453"/>
        <end position="505"/>
    </location>
</feature>
<evidence type="ECO:0000313" key="8">
    <source>
        <dbReference type="EMBL" id="CAH1964927.1"/>
    </source>
</evidence>
<accession>A0A9P0K0L6</accession>
<evidence type="ECO:0000256" key="2">
    <source>
        <dbReference type="ARBA" id="ARBA00023125"/>
    </source>
</evidence>
<evidence type="ECO:0000256" key="3">
    <source>
        <dbReference type="ARBA" id="ARBA00023242"/>
    </source>
</evidence>
<sequence length="505" mass="56706">MPPKKRKQWNAEAMKRAVEAVKNKEMGTLKASKAFGVPKSTLIDYVISKKPVDTLLAIKLGRKPTLTNELEEALVEYALEMERRYFGLRASDVRRLAFQLAIRNGLKHPFSCRSAAAGKKWLKSLMSRHPKLSFRKPQGISAARVKGFTKENVQAFFNLLGSVLPKVGFNPAAIYNVDETGITTVSTTQTSQSDKFERKKASCSFNCFGTGCFSNYCNVYERCRYIPPLVFPRKNMKPELLNGAPAGSVARCHPSGWIQQDILTDWLRHFILHVKPSESEQVVLILDGHYSHSRNIDVFNIARDNFVHIICLPPHSTNKLQPLDVSFMSPFKTYYAAEIETWLRANPGRVVTSYQISELMGRAYLRAASCEIAVNGFRKCGIFPFQPTIFRDDEFAIHSSNERQSVEGDNDENQIAVDPAVAENLRKERETTPPISTPKLVVPQDICPILSLKTKHQSPRPGCSGEASKKGGKRGSTAILTSSPYKTDLEESLKKEKRSHRKKLA</sequence>
<dbReference type="InterPro" id="IPR006600">
    <property type="entry name" value="HTH_CenpB_DNA-bd_dom"/>
</dbReference>
<dbReference type="InterPro" id="IPR007889">
    <property type="entry name" value="HTH_Psq"/>
</dbReference>
<comment type="subcellular location">
    <subcellularLocation>
        <location evidence="1 4">Nucleus</location>
    </subcellularLocation>
</comment>